<accession>A0A8T4IUT4</accession>
<sequence>MSDRRNGILDELVRRVAARTGLDLAGAEWAVEDARAQRGEHLEVVGEEYRALFEERVRPALDAYRPVLRRMAHSLHAVHTSRAPVAEALEVTARVEAREGIRDHERGLRFARRHPDMAELDLLLDRLYERPG</sequence>
<keyword evidence="2" id="KW-1185">Reference proteome</keyword>
<gene>
    <name evidence="1" type="ORF">KDA82_15060</name>
</gene>
<evidence type="ECO:0000313" key="2">
    <source>
        <dbReference type="Proteomes" id="UP000675554"/>
    </source>
</evidence>
<dbReference type="EMBL" id="JAGSMN010000322">
    <property type="protein sequence ID" value="MBR7674313.1"/>
    <property type="molecule type" value="Genomic_DNA"/>
</dbReference>
<dbReference type="Proteomes" id="UP000675554">
    <property type="component" value="Unassembled WGS sequence"/>
</dbReference>
<protein>
    <submittedName>
        <fullName evidence="1">Uncharacterized protein</fullName>
    </submittedName>
</protein>
<evidence type="ECO:0000313" key="1">
    <source>
        <dbReference type="EMBL" id="MBR7674313.1"/>
    </source>
</evidence>
<reference evidence="1" key="1">
    <citation type="submission" date="2021-04" db="EMBL/GenBank/DDBJ databases">
        <title>Sequencing of actinobacteria type strains.</title>
        <authorList>
            <person name="Nguyen G.-S."/>
            <person name="Wentzel A."/>
        </authorList>
    </citation>
    <scope>NUCLEOTIDE SEQUENCE</scope>
    <source>
        <strain evidence="1">DSM 42095</strain>
    </source>
</reference>
<dbReference type="AlphaFoldDB" id="A0A8T4IUT4"/>
<organism evidence="1 2">
    <name type="scientific">Streptomyces daliensis</name>
    <dbReference type="NCBI Taxonomy" id="299421"/>
    <lineage>
        <taxon>Bacteria</taxon>
        <taxon>Bacillati</taxon>
        <taxon>Actinomycetota</taxon>
        <taxon>Actinomycetes</taxon>
        <taxon>Kitasatosporales</taxon>
        <taxon>Streptomycetaceae</taxon>
        <taxon>Streptomyces</taxon>
    </lineage>
</organism>
<name>A0A8T4IUT4_9ACTN</name>
<comment type="caution">
    <text evidence="1">The sequence shown here is derived from an EMBL/GenBank/DDBJ whole genome shotgun (WGS) entry which is preliminary data.</text>
</comment>
<proteinExistence type="predicted"/>